<evidence type="ECO:0000256" key="3">
    <source>
        <dbReference type="SAM" id="MobiDB-lite"/>
    </source>
</evidence>
<gene>
    <name evidence="4" type="ORF">AB0K36_22990</name>
</gene>
<dbReference type="CDD" id="cd11029">
    <property type="entry name" value="CYP107-like"/>
    <property type="match status" value="1"/>
</dbReference>
<feature type="region of interest" description="Disordered" evidence="3">
    <location>
        <begin position="1"/>
        <end position="30"/>
    </location>
</feature>
<dbReference type="SUPFAM" id="SSF48264">
    <property type="entry name" value="Cytochrome P450"/>
    <property type="match status" value="1"/>
</dbReference>
<dbReference type="Gene3D" id="1.10.630.10">
    <property type="entry name" value="Cytochrome P450"/>
    <property type="match status" value="1"/>
</dbReference>
<dbReference type="EMBL" id="JBFAQK010000035">
    <property type="protein sequence ID" value="MEV4683646.1"/>
    <property type="molecule type" value="Genomic_DNA"/>
</dbReference>
<protein>
    <submittedName>
        <fullName evidence="4">Cytochrome P450</fullName>
    </submittedName>
</protein>
<evidence type="ECO:0000313" key="4">
    <source>
        <dbReference type="EMBL" id="MEV4683646.1"/>
    </source>
</evidence>
<dbReference type="InterPro" id="IPR001128">
    <property type="entry name" value="Cyt_P450"/>
</dbReference>
<dbReference type="PANTHER" id="PTHR46696:SF1">
    <property type="entry name" value="CYTOCHROME P450 YJIB-RELATED"/>
    <property type="match status" value="1"/>
</dbReference>
<keyword evidence="2" id="KW-0408">Iron</keyword>
<comment type="similarity">
    <text evidence="1 2">Belongs to the cytochrome P450 family.</text>
</comment>
<sequence>MAHPHPPATPGATAAAAPPRPRPFVLDPAGRDLHGEAARLRALGPAVLVELPAAIQAWSINTHDLLKTLLTDDRVSKDPRRHWPAWQRGEHHDTWIRTWVGVHNMDTAYGPEHRRLRKLVAPAFTGRRTQAMLPRVRNAAHRLLDALEDTAPGAVVDLRAAYAHPLPMQVICDLFGVPETSRPRLARLMARAMDTTLTPDEAEQTVHEVDEALAALVAHRRRHPGDDLTSALVAARDDDGSHLSERELLDTLLLVIGAGNETTVNLIGNTVHALLTHPDQLRLVLDGTVSWHDALEETLRWAPSVANVPLRYAVEDIPLPGGPTIRKGDAILAAYAAAGRDPGKHGPTADRFDITRPGRGAAEHLAFGHGVHFCPGAPLARMEAAVALPALFDRFPGLHLAAAPGGPPPTEGFIAYGHHTLPVRLTALHPAARNPRLRLEGPGAARNSSV</sequence>
<reference evidence="4 5" key="1">
    <citation type="submission" date="2024-06" db="EMBL/GenBank/DDBJ databases">
        <title>The Natural Products Discovery Center: Release of the First 8490 Sequenced Strains for Exploring Actinobacteria Biosynthetic Diversity.</title>
        <authorList>
            <person name="Kalkreuter E."/>
            <person name="Kautsar S.A."/>
            <person name="Yang D."/>
            <person name="Bader C.D."/>
            <person name="Teijaro C.N."/>
            <person name="Fluegel L."/>
            <person name="Davis C.M."/>
            <person name="Simpson J.R."/>
            <person name="Lauterbach L."/>
            <person name="Steele A.D."/>
            <person name="Gui C."/>
            <person name="Meng S."/>
            <person name="Li G."/>
            <person name="Viehrig K."/>
            <person name="Ye F."/>
            <person name="Su P."/>
            <person name="Kiefer A.F."/>
            <person name="Nichols A."/>
            <person name="Cepeda A.J."/>
            <person name="Yan W."/>
            <person name="Fan B."/>
            <person name="Jiang Y."/>
            <person name="Adhikari A."/>
            <person name="Zheng C.-J."/>
            <person name="Schuster L."/>
            <person name="Cowan T.M."/>
            <person name="Smanski M.J."/>
            <person name="Chevrette M.G."/>
            <person name="De Carvalho L.P.S."/>
            <person name="Shen B."/>
        </authorList>
    </citation>
    <scope>NUCLEOTIDE SEQUENCE [LARGE SCALE GENOMIC DNA]</scope>
    <source>
        <strain evidence="4 5">NPDC049344</strain>
    </source>
</reference>
<dbReference type="Proteomes" id="UP001552521">
    <property type="component" value="Unassembled WGS sequence"/>
</dbReference>
<evidence type="ECO:0000256" key="1">
    <source>
        <dbReference type="ARBA" id="ARBA00010617"/>
    </source>
</evidence>
<keyword evidence="2" id="KW-0560">Oxidoreductase</keyword>
<accession>A0ABV3HYI5</accession>
<organism evidence="4 5">
    <name type="scientific">Streptomyces kurssanovii</name>
    <dbReference type="NCBI Taxonomy" id="67312"/>
    <lineage>
        <taxon>Bacteria</taxon>
        <taxon>Bacillati</taxon>
        <taxon>Actinomycetota</taxon>
        <taxon>Actinomycetes</taxon>
        <taxon>Kitasatosporales</taxon>
        <taxon>Streptomycetaceae</taxon>
        <taxon>Streptomyces</taxon>
    </lineage>
</organism>
<dbReference type="PANTHER" id="PTHR46696">
    <property type="entry name" value="P450, PUTATIVE (EUROFUNG)-RELATED"/>
    <property type="match status" value="1"/>
</dbReference>
<proteinExistence type="inferred from homology"/>
<dbReference type="InterPro" id="IPR036396">
    <property type="entry name" value="Cyt_P450_sf"/>
</dbReference>
<dbReference type="InterPro" id="IPR002397">
    <property type="entry name" value="Cyt_P450_B"/>
</dbReference>
<keyword evidence="5" id="KW-1185">Reference proteome</keyword>
<keyword evidence="2" id="KW-0503">Monooxygenase</keyword>
<keyword evidence="2" id="KW-0479">Metal-binding</keyword>
<evidence type="ECO:0000256" key="2">
    <source>
        <dbReference type="RuleBase" id="RU000461"/>
    </source>
</evidence>
<dbReference type="PRINTS" id="PR00359">
    <property type="entry name" value="BP450"/>
</dbReference>
<evidence type="ECO:0000313" key="5">
    <source>
        <dbReference type="Proteomes" id="UP001552521"/>
    </source>
</evidence>
<comment type="caution">
    <text evidence="4">The sequence shown here is derived from an EMBL/GenBank/DDBJ whole genome shotgun (WGS) entry which is preliminary data.</text>
</comment>
<dbReference type="RefSeq" id="WP_364597424.1">
    <property type="nucleotide sequence ID" value="NZ_JBFAQK010000035.1"/>
</dbReference>
<name>A0ABV3HYI5_9ACTN</name>
<dbReference type="InterPro" id="IPR017972">
    <property type="entry name" value="Cyt_P450_CS"/>
</dbReference>
<dbReference type="Pfam" id="PF00067">
    <property type="entry name" value="p450"/>
    <property type="match status" value="2"/>
</dbReference>
<keyword evidence="2" id="KW-0349">Heme</keyword>
<dbReference type="PROSITE" id="PS00086">
    <property type="entry name" value="CYTOCHROME_P450"/>
    <property type="match status" value="1"/>
</dbReference>